<dbReference type="AlphaFoldDB" id="A0A7J6FCY2"/>
<comment type="caution">
    <text evidence="2">The sequence shown here is derived from an EMBL/GenBank/DDBJ whole genome shotgun (WGS) entry which is preliminary data.</text>
</comment>
<dbReference type="SUPFAM" id="SSF82171">
    <property type="entry name" value="DPP6 N-terminal domain-like"/>
    <property type="match status" value="1"/>
</dbReference>
<sequence length="714" mass="79937">MAEHTESAEAKSESLIEKITEKIHGHGDSSSPSSDSESEQVKPESPSSVKTKIFRLFGRERPVHQVFGGGKHTDKEKGGSIGFFSAYRPPVPLDIYSSPQFPLSSCEREIFMTDRNHYNYNGQAIPSIALKKILTRPKLACQGFNAADVDSGRLSGMIFVSERDHLEKLYIAFRFNDRVKIFCFADVYGTFDGVRMEDRGCVAGDYLVYVSTKDDPGKRRQPWTAVYKTHLITAQTRRLTPLGQADLSPSVSPSGMSIAVASFENKGGWDGEIEDLKTDIIVMNVEEPCCRRVVINNGGWPSWGSDFVIFFHRKVGKYWGVFRTDLSRGECIRVTPEYTNAMTPAAINATTVAVAVIRGDHRHIVVFDSTQRMQPNQITLYIAPEADHFNPFVIDGGKRIGYHRAKTNFLQGGNHDIEENFKVLDSPCPDVGFIFGPVWNQDPGKDTLYFCMGEPFNPKAAVAICAMQHVRKYNQNIRQLTACGTNNAFPSSNPQGTKIVFRSTRYGGIEGHKNLYIMENAECGEFGGTTRRLTTGNWTDTHCSWSPNNDWIVFSSSRHKSPYAPKTDNGLDPGFFAVFLVNANNPCVVVRVFGSGYNLQGHVNHPFFSPDGRSIVVTSDLAAVSADPVSMPILPHSVRPYGDIFTVDIDPYDINRNWNVPYFRRLTHSRYENTSASWTKFSTKDPHAVWNSQLESNKDHHYMLKCPYAHPKTG</sequence>
<evidence type="ECO:0000313" key="2">
    <source>
        <dbReference type="EMBL" id="KAF4368543.1"/>
    </source>
</evidence>
<name>A0A7J6FCY2_CANSA</name>
<feature type="region of interest" description="Disordered" evidence="1">
    <location>
        <begin position="1"/>
        <end position="49"/>
    </location>
</feature>
<proteinExistence type="predicted"/>
<evidence type="ECO:0000313" key="3">
    <source>
        <dbReference type="Proteomes" id="UP000525078"/>
    </source>
</evidence>
<dbReference type="InterPro" id="IPR011659">
    <property type="entry name" value="WD40"/>
</dbReference>
<dbReference type="PANTHER" id="PTHR32161:SF21">
    <property type="entry name" value="OS03G0314500 PROTEIN"/>
    <property type="match status" value="1"/>
</dbReference>
<dbReference type="EMBL" id="JAATIP010000134">
    <property type="protein sequence ID" value="KAF4368543.1"/>
    <property type="molecule type" value="Genomic_DNA"/>
</dbReference>
<reference evidence="2 3" key="1">
    <citation type="journal article" date="2020" name="bioRxiv">
        <title>Sequence and annotation of 42 cannabis genomes reveals extensive copy number variation in cannabinoid synthesis and pathogen resistance genes.</title>
        <authorList>
            <person name="Mckernan K.J."/>
            <person name="Helbert Y."/>
            <person name="Kane L.T."/>
            <person name="Ebling H."/>
            <person name="Zhang L."/>
            <person name="Liu B."/>
            <person name="Eaton Z."/>
            <person name="Mclaughlin S."/>
            <person name="Kingan S."/>
            <person name="Baybayan P."/>
            <person name="Concepcion G."/>
            <person name="Jordan M."/>
            <person name="Riva A."/>
            <person name="Barbazuk W."/>
            <person name="Harkins T."/>
        </authorList>
    </citation>
    <scope>NUCLEOTIDE SEQUENCE [LARGE SCALE GENOMIC DNA]</scope>
    <source>
        <strain evidence="3">cv. Jamaican Lion 4</strain>
        <tissue evidence="2">Leaf</tissue>
    </source>
</reference>
<dbReference type="Gene3D" id="2.120.10.30">
    <property type="entry name" value="TolB, C-terminal domain"/>
    <property type="match status" value="2"/>
</dbReference>
<evidence type="ECO:0000256" key="1">
    <source>
        <dbReference type="SAM" id="MobiDB-lite"/>
    </source>
</evidence>
<dbReference type="Pfam" id="PF07676">
    <property type="entry name" value="PD40"/>
    <property type="match status" value="2"/>
</dbReference>
<gene>
    <name evidence="2" type="ORF">F8388_018667</name>
</gene>
<accession>A0A7J6FCY2</accession>
<dbReference type="PANTHER" id="PTHR32161">
    <property type="entry name" value="DPP6 N-TERMINAL DOMAIN-LIKE PROTEIN"/>
    <property type="match status" value="1"/>
</dbReference>
<dbReference type="InterPro" id="IPR011042">
    <property type="entry name" value="6-blade_b-propeller_TolB-like"/>
</dbReference>
<feature type="compositionally biased region" description="Basic and acidic residues" evidence="1">
    <location>
        <begin position="1"/>
        <end position="27"/>
    </location>
</feature>
<organism evidence="2 3">
    <name type="scientific">Cannabis sativa</name>
    <name type="common">Hemp</name>
    <name type="synonym">Marijuana</name>
    <dbReference type="NCBI Taxonomy" id="3483"/>
    <lineage>
        <taxon>Eukaryota</taxon>
        <taxon>Viridiplantae</taxon>
        <taxon>Streptophyta</taxon>
        <taxon>Embryophyta</taxon>
        <taxon>Tracheophyta</taxon>
        <taxon>Spermatophyta</taxon>
        <taxon>Magnoliopsida</taxon>
        <taxon>eudicotyledons</taxon>
        <taxon>Gunneridae</taxon>
        <taxon>Pentapetalae</taxon>
        <taxon>rosids</taxon>
        <taxon>fabids</taxon>
        <taxon>Rosales</taxon>
        <taxon>Cannabaceae</taxon>
        <taxon>Cannabis</taxon>
    </lineage>
</organism>
<protein>
    <submittedName>
        <fullName evidence="2">Uncharacterized protein</fullName>
    </submittedName>
</protein>
<dbReference type="Proteomes" id="UP000525078">
    <property type="component" value="Unassembled WGS sequence"/>
</dbReference>